<dbReference type="NCBIfam" id="NF002886">
    <property type="entry name" value="PRK03355.1"/>
    <property type="match status" value="1"/>
</dbReference>
<feature type="region of interest" description="Disordered" evidence="6">
    <location>
        <begin position="71"/>
        <end position="101"/>
    </location>
</feature>
<evidence type="ECO:0000313" key="9">
    <source>
        <dbReference type="Proteomes" id="UP001597402"/>
    </source>
</evidence>
<feature type="domain" description="Phospholipid/glycerol acyltransferase" evidence="7">
    <location>
        <begin position="250"/>
        <end position="377"/>
    </location>
</feature>
<keyword evidence="3 8" id="KW-0808">Transferase</keyword>
<protein>
    <submittedName>
        <fullName evidence="8">Glycerol-3-phosphate 1-O-acyltransferase</fullName>
        <ecNumber evidence="8">2.3.1.15</ecNumber>
    </submittedName>
</protein>
<dbReference type="InterPro" id="IPR022284">
    <property type="entry name" value="GPAT/DHAPAT"/>
</dbReference>
<evidence type="ECO:0000259" key="7">
    <source>
        <dbReference type="SMART" id="SM00563"/>
    </source>
</evidence>
<name>A0ABW4XHZ5_9ACTN</name>
<dbReference type="PIRSF" id="PIRSF000437">
    <property type="entry name" value="GPAT_DHAPAT"/>
    <property type="match status" value="1"/>
</dbReference>
<evidence type="ECO:0000256" key="6">
    <source>
        <dbReference type="SAM" id="MobiDB-lite"/>
    </source>
</evidence>
<dbReference type="SUPFAM" id="SSF69593">
    <property type="entry name" value="Glycerol-3-phosphate (1)-acyltransferase"/>
    <property type="match status" value="1"/>
</dbReference>
<keyword evidence="5 8" id="KW-0012">Acyltransferase</keyword>
<evidence type="ECO:0000256" key="3">
    <source>
        <dbReference type="ARBA" id="ARBA00022679"/>
    </source>
</evidence>
<dbReference type="Pfam" id="PF01553">
    <property type="entry name" value="Acyltransferase"/>
    <property type="match status" value="1"/>
</dbReference>
<evidence type="ECO:0000256" key="2">
    <source>
        <dbReference type="ARBA" id="ARBA00007937"/>
    </source>
</evidence>
<comment type="caution">
    <text evidence="8">The sequence shown here is derived from an EMBL/GenBank/DDBJ whole genome shotgun (WGS) entry which is preliminary data.</text>
</comment>
<comment type="similarity">
    <text evidence="2">Belongs to the GPAT/DAPAT family.</text>
</comment>
<keyword evidence="4" id="KW-0472">Membrane</keyword>
<dbReference type="EMBL" id="JBHUHP010000030">
    <property type="protein sequence ID" value="MFD2093883.1"/>
    <property type="molecule type" value="Genomic_DNA"/>
</dbReference>
<dbReference type="Pfam" id="PF19277">
    <property type="entry name" value="GPAT_C"/>
    <property type="match status" value="1"/>
</dbReference>
<dbReference type="GO" id="GO:0004366">
    <property type="term" value="F:glycerol-3-phosphate O-acyltransferase activity"/>
    <property type="evidence" value="ECO:0007669"/>
    <property type="project" value="UniProtKB-EC"/>
</dbReference>
<dbReference type="InterPro" id="IPR041728">
    <property type="entry name" value="GPAT/DHAPAT_LPLAT"/>
</dbReference>
<dbReference type="EC" id="2.3.1.15" evidence="8"/>
<dbReference type="Proteomes" id="UP001597402">
    <property type="component" value="Unassembled WGS sequence"/>
</dbReference>
<dbReference type="CDD" id="cd07993">
    <property type="entry name" value="LPLAT_DHAPAT-like"/>
    <property type="match status" value="1"/>
</dbReference>
<evidence type="ECO:0000256" key="4">
    <source>
        <dbReference type="ARBA" id="ARBA00023136"/>
    </source>
</evidence>
<keyword evidence="9" id="KW-1185">Reference proteome</keyword>
<gene>
    <name evidence="8" type="ORF">ACFSHS_20150</name>
</gene>
<evidence type="ECO:0000256" key="1">
    <source>
        <dbReference type="ARBA" id="ARBA00004184"/>
    </source>
</evidence>
<dbReference type="SMART" id="SM00563">
    <property type="entry name" value="PlsC"/>
    <property type="match status" value="1"/>
</dbReference>
<proteinExistence type="inferred from homology"/>
<dbReference type="PANTHER" id="PTHR12563">
    <property type="entry name" value="GLYCEROL-3-PHOSPHATE ACYLTRANSFERASE"/>
    <property type="match status" value="1"/>
</dbReference>
<sequence length="750" mass="82284">MTGLQVGDGAALIVLVDASSETERRLVEEALSEVGDRPATVLPLRGDALAGPLAAADPDTVVTAVRVAWAPPRPAGPEDGGRQRRWSAAVPSLRRRPPAPLQKAVLHRDPDRARIVRAEPATVTELAGRWEGTGTLADFVAHQAAVALDRAERAVVGERVKVPRHVVEAIEAGPEFRREVAALAGRLECPEEEVHAQAVAALDGLVAAVDPAAVEVFTGLFRPLHSRAWDVRADTAGLARLRELNRRHPLVFLPSHRSYVDPLVLADVLARHDFPRNHVLGGDNLNFWPVGPLAKRAGVVFIRRSFGDDQVYKLAVREYFAFLLSKRFNLEWYMEGGRSRTGKLRPPRHGLLRYVADAVERGRVDDVLLVPVSITYDQLREVSLMAAEQGGAAKRGEGLSWLASYAREQVTTPLGTVHVAFAEPLSLAAALEAGADPADPDARRLTMQKVAFQVAVGINSVTPATATALVTLALLGVRDRALTLAQVRRVVEPLLDYLDERGLPHSGAGLRGFRGVRQVLATLAAQGVVTVYEGGEEPVHAIERGQHLVAAFYRNSAIHHFVDRAIAELVMLRDPVDRWDEAMRLRDQLKFEFFFPERDAYRERIAAELQRLDREWETADGRDVLCGAPLLVAHRVLRSFVDAQLVVAERLAARDPRTPVVQPDFLAECSGVGQQMLLQGRLHGPESLSRELFATALQLAGNHDLVDPGREELARRRQEWAAQVRDVVGRVVIIDELDAAARRENVGVEP</sequence>
<dbReference type="RefSeq" id="WP_376880035.1">
    <property type="nucleotide sequence ID" value="NZ_JBHUHP010000030.1"/>
</dbReference>
<dbReference type="InterPro" id="IPR045520">
    <property type="entry name" value="GPAT/DHAPAT_C"/>
</dbReference>
<organism evidence="8 9">
    <name type="scientific">Blastococcus deserti</name>
    <dbReference type="NCBI Taxonomy" id="2259033"/>
    <lineage>
        <taxon>Bacteria</taxon>
        <taxon>Bacillati</taxon>
        <taxon>Actinomycetota</taxon>
        <taxon>Actinomycetes</taxon>
        <taxon>Geodermatophilales</taxon>
        <taxon>Geodermatophilaceae</taxon>
        <taxon>Blastococcus</taxon>
    </lineage>
</organism>
<comment type="subcellular location">
    <subcellularLocation>
        <location evidence="1">Endomembrane system</location>
        <topology evidence="1">Peripheral membrane protein</topology>
    </subcellularLocation>
</comment>
<dbReference type="PANTHER" id="PTHR12563:SF17">
    <property type="entry name" value="DIHYDROXYACETONE PHOSPHATE ACYLTRANSFERASE"/>
    <property type="match status" value="1"/>
</dbReference>
<reference evidence="9" key="1">
    <citation type="journal article" date="2019" name="Int. J. Syst. Evol. Microbiol.">
        <title>The Global Catalogue of Microorganisms (GCM) 10K type strain sequencing project: providing services to taxonomists for standard genome sequencing and annotation.</title>
        <authorList>
            <consortium name="The Broad Institute Genomics Platform"/>
            <consortium name="The Broad Institute Genome Sequencing Center for Infectious Disease"/>
            <person name="Wu L."/>
            <person name="Ma J."/>
        </authorList>
    </citation>
    <scope>NUCLEOTIDE SEQUENCE [LARGE SCALE GENOMIC DNA]</scope>
    <source>
        <strain evidence="9">JCM 3338</strain>
    </source>
</reference>
<dbReference type="InterPro" id="IPR002123">
    <property type="entry name" value="Plipid/glycerol_acylTrfase"/>
</dbReference>
<accession>A0ABW4XHZ5</accession>
<evidence type="ECO:0000256" key="5">
    <source>
        <dbReference type="ARBA" id="ARBA00023315"/>
    </source>
</evidence>
<evidence type="ECO:0000313" key="8">
    <source>
        <dbReference type="EMBL" id="MFD2093883.1"/>
    </source>
</evidence>